<evidence type="ECO:0000313" key="3">
    <source>
        <dbReference type="Proteomes" id="UP001230339"/>
    </source>
</evidence>
<sequence>MEDVAGKLLPVLQALLPGFLATVVFYWLADAKKPAQFEQVIQALICTASIKFIVDVIAGVALWAGQWHSFGAWTTNVATTWSLALAIILGLSLAYLSQHDLLYKLARRVGLTSRASVGEWRFAFLRFSDRGIVLNLKDGRRLMGYPYAWPAEPENGHFVMQYPTWIVGEDAKPQDGVSFLMVANTDVQWVEFLEPQGKPK</sequence>
<dbReference type="Proteomes" id="UP001230339">
    <property type="component" value="Chromosome"/>
</dbReference>
<keyword evidence="3" id="KW-1185">Reference proteome</keyword>
<name>A0ABY9G3U7_9PSED</name>
<keyword evidence="1" id="KW-0812">Transmembrane</keyword>
<protein>
    <submittedName>
        <fullName evidence="2">DUF6338 family protein</fullName>
    </submittedName>
</protein>
<keyword evidence="1" id="KW-0472">Membrane</keyword>
<dbReference type="InterPro" id="IPR045919">
    <property type="entry name" value="DUF6338"/>
</dbReference>
<feature type="transmembrane region" description="Helical" evidence="1">
    <location>
        <begin position="77"/>
        <end position="97"/>
    </location>
</feature>
<evidence type="ECO:0000256" key="1">
    <source>
        <dbReference type="SAM" id="Phobius"/>
    </source>
</evidence>
<dbReference type="Pfam" id="PF19865">
    <property type="entry name" value="DUF6338"/>
    <property type="match status" value="1"/>
</dbReference>
<proteinExistence type="predicted"/>
<feature type="transmembrane region" description="Helical" evidence="1">
    <location>
        <begin position="12"/>
        <end position="29"/>
    </location>
</feature>
<dbReference type="EMBL" id="CP117449">
    <property type="protein sequence ID" value="WLH10304.1"/>
    <property type="molecule type" value="Genomic_DNA"/>
</dbReference>
<feature type="transmembrane region" description="Helical" evidence="1">
    <location>
        <begin position="41"/>
        <end position="65"/>
    </location>
</feature>
<evidence type="ECO:0000313" key="2">
    <source>
        <dbReference type="EMBL" id="WLH10304.1"/>
    </source>
</evidence>
<dbReference type="RefSeq" id="WP_305383909.1">
    <property type="nucleotide sequence ID" value="NZ_CP117426.1"/>
</dbReference>
<accession>A0ABY9G3U7</accession>
<reference evidence="2 3" key="1">
    <citation type="submission" date="2023-02" db="EMBL/GenBank/DDBJ databases">
        <title>Evolution of Hrp T3SS in non-pathogenic Pseudomonas fluorescens.</title>
        <authorList>
            <person name="Liao K."/>
            <person name="Wei H."/>
            <person name="Gu Y."/>
        </authorList>
    </citation>
    <scope>NUCLEOTIDE SEQUENCE [LARGE SCALE GENOMIC DNA]</scope>
    <source>
        <strain evidence="2 3">FP205</strain>
    </source>
</reference>
<gene>
    <name evidence="2" type="ORF">PSH57_15435</name>
</gene>
<keyword evidence="1" id="KW-1133">Transmembrane helix</keyword>
<organism evidence="2 3">
    <name type="scientific">Pseudomonas hefeiensis</name>
    <dbReference type="NCBI Taxonomy" id="2738125"/>
    <lineage>
        <taxon>Bacteria</taxon>
        <taxon>Pseudomonadati</taxon>
        <taxon>Pseudomonadota</taxon>
        <taxon>Gammaproteobacteria</taxon>
        <taxon>Pseudomonadales</taxon>
        <taxon>Pseudomonadaceae</taxon>
        <taxon>Pseudomonas</taxon>
    </lineage>
</organism>